<dbReference type="Proteomes" id="UP001233999">
    <property type="component" value="Unassembled WGS sequence"/>
</dbReference>
<name>A0AAD8AA89_DIPPU</name>
<comment type="caution">
    <text evidence="2">The sequence shown here is derived from an EMBL/GenBank/DDBJ whole genome shotgun (WGS) entry which is preliminary data.</text>
</comment>
<dbReference type="EMBL" id="JASPKZ010002341">
    <property type="protein sequence ID" value="KAJ9595400.1"/>
    <property type="molecule type" value="Genomic_DNA"/>
</dbReference>
<keyword evidence="1" id="KW-0812">Transmembrane</keyword>
<feature type="transmembrane region" description="Helical" evidence="1">
    <location>
        <begin position="76"/>
        <end position="101"/>
    </location>
</feature>
<reference evidence="2" key="2">
    <citation type="submission" date="2023-05" db="EMBL/GenBank/DDBJ databases">
        <authorList>
            <person name="Fouks B."/>
        </authorList>
    </citation>
    <scope>NUCLEOTIDE SEQUENCE</scope>
    <source>
        <strain evidence="2">Stay&amp;Tobe</strain>
        <tissue evidence="2">Testes</tissue>
    </source>
</reference>
<keyword evidence="1" id="KW-0472">Membrane</keyword>
<gene>
    <name evidence="2" type="ORF">L9F63_013409</name>
</gene>
<evidence type="ECO:0000313" key="2">
    <source>
        <dbReference type="EMBL" id="KAJ9595400.1"/>
    </source>
</evidence>
<feature type="non-terminal residue" evidence="2">
    <location>
        <position position="138"/>
    </location>
</feature>
<dbReference type="AlphaFoldDB" id="A0AAD8AA89"/>
<evidence type="ECO:0000256" key="1">
    <source>
        <dbReference type="SAM" id="Phobius"/>
    </source>
</evidence>
<proteinExistence type="predicted"/>
<keyword evidence="1" id="KW-1133">Transmembrane helix</keyword>
<feature type="non-terminal residue" evidence="2">
    <location>
        <position position="1"/>
    </location>
</feature>
<organism evidence="2 3">
    <name type="scientific">Diploptera punctata</name>
    <name type="common">Pacific beetle cockroach</name>
    <dbReference type="NCBI Taxonomy" id="6984"/>
    <lineage>
        <taxon>Eukaryota</taxon>
        <taxon>Metazoa</taxon>
        <taxon>Ecdysozoa</taxon>
        <taxon>Arthropoda</taxon>
        <taxon>Hexapoda</taxon>
        <taxon>Insecta</taxon>
        <taxon>Pterygota</taxon>
        <taxon>Neoptera</taxon>
        <taxon>Polyneoptera</taxon>
        <taxon>Dictyoptera</taxon>
        <taxon>Blattodea</taxon>
        <taxon>Blaberoidea</taxon>
        <taxon>Blaberidae</taxon>
        <taxon>Diplopterinae</taxon>
        <taxon>Diploptera</taxon>
    </lineage>
</organism>
<evidence type="ECO:0000313" key="3">
    <source>
        <dbReference type="Proteomes" id="UP001233999"/>
    </source>
</evidence>
<feature type="transmembrane region" description="Helical" evidence="1">
    <location>
        <begin position="113"/>
        <end position="135"/>
    </location>
</feature>
<keyword evidence="3" id="KW-1185">Reference proteome</keyword>
<protein>
    <submittedName>
        <fullName evidence="2">Uncharacterized protein</fullName>
    </submittedName>
</protein>
<accession>A0AAD8AA89</accession>
<reference evidence="2" key="1">
    <citation type="journal article" date="2023" name="IScience">
        <title>Live-bearing cockroach genome reveals convergent evolutionary mechanisms linked to viviparity in insects and beyond.</title>
        <authorList>
            <person name="Fouks B."/>
            <person name="Harrison M.C."/>
            <person name="Mikhailova A.A."/>
            <person name="Marchal E."/>
            <person name="English S."/>
            <person name="Carruthers M."/>
            <person name="Jennings E.C."/>
            <person name="Chiamaka E.L."/>
            <person name="Frigard R.A."/>
            <person name="Pippel M."/>
            <person name="Attardo G.M."/>
            <person name="Benoit J.B."/>
            <person name="Bornberg-Bauer E."/>
            <person name="Tobe S.S."/>
        </authorList>
    </citation>
    <scope>NUCLEOTIDE SEQUENCE</scope>
    <source>
        <strain evidence="2">Stay&amp;Tobe</strain>
    </source>
</reference>
<sequence>KVLNLFRVSDIPLTYSVIGVQLTLRYRDDMILTHEVPSLNYDCIAILNASEFEWFCPSINASSTRYLLLNSFSLPIMFRIMIIIIMYFVYSSTISFPLGLIPAGAKKPRLYSAPKYCVGLAPMQSYMFLVIALLISPL</sequence>